<feature type="transmembrane region" description="Helical" evidence="8">
    <location>
        <begin position="73"/>
        <end position="98"/>
    </location>
</feature>
<feature type="transmembrane region" description="Helical" evidence="8">
    <location>
        <begin position="233"/>
        <end position="250"/>
    </location>
</feature>
<dbReference type="InterPro" id="IPR038377">
    <property type="entry name" value="Na/Glc_symporter_sf"/>
</dbReference>
<feature type="transmembrane region" description="Helical" evidence="8">
    <location>
        <begin position="315"/>
        <end position="340"/>
    </location>
</feature>
<evidence type="ECO:0000256" key="8">
    <source>
        <dbReference type="SAM" id="Phobius"/>
    </source>
</evidence>
<dbReference type="PROSITE" id="PS50283">
    <property type="entry name" value="NA_SOLUT_SYMP_3"/>
    <property type="match status" value="1"/>
</dbReference>
<evidence type="ECO:0000313" key="9">
    <source>
        <dbReference type="EMBL" id="KMY50418.1"/>
    </source>
</evidence>
<feature type="transmembrane region" description="Helical" evidence="8">
    <location>
        <begin position="185"/>
        <end position="203"/>
    </location>
</feature>
<protein>
    <submittedName>
        <fullName evidence="9">Sodium:solute symporter</fullName>
    </submittedName>
</protein>
<feature type="transmembrane region" description="Helical" evidence="8">
    <location>
        <begin position="151"/>
        <end position="173"/>
    </location>
</feature>
<dbReference type="AlphaFoldDB" id="A0A0K9GUW0"/>
<evidence type="ECO:0000256" key="6">
    <source>
        <dbReference type="ARBA" id="ARBA00023136"/>
    </source>
</evidence>
<evidence type="ECO:0000256" key="3">
    <source>
        <dbReference type="ARBA" id="ARBA00022448"/>
    </source>
</evidence>
<evidence type="ECO:0000313" key="10">
    <source>
        <dbReference type="Proteomes" id="UP000037146"/>
    </source>
</evidence>
<dbReference type="PANTHER" id="PTHR48086:SF8">
    <property type="entry name" value="MONOCARBOXYLIC ACID PERMEASE"/>
    <property type="match status" value="1"/>
</dbReference>
<keyword evidence="6 8" id="KW-0472">Membrane</keyword>
<dbReference type="Gene3D" id="1.20.1730.10">
    <property type="entry name" value="Sodium/glucose cotransporter"/>
    <property type="match status" value="1"/>
</dbReference>
<evidence type="ECO:0000256" key="2">
    <source>
        <dbReference type="ARBA" id="ARBA00006434"/>
    </source>
</evidence>
<accession>A0A0K9GUW0</accession>
<sequence>MNTALLIITLFLIISIVMGLLAKRGKDMSMEQWAIGGRGFGGLFVFLLLAGETYSVFTLLGTSGLAFNNGAAAFYLLAFTALGTITSYWLLPVIWKYAKENNVVSQSQFFSKKYNSTGLGVFVAVVGVVALIPYITILFKSMGILVAATSYGAISSNVAIWVGMIALLGYVMVSGIHGSAWTSTIKDFLIFFVILFLGIYLPIHYHGSLGGLFQAVSEVKPQALTLPEKGLSVSWFISTVAISSFAYFMWPHVAPTVFASKNAKAFRLNAVLLPIYAIMVLFVYFVGFTAIVQLPGLKSGDFALLELSMKTFDPWFVGIIGATGLLATLVPGSMMLMSAATMITTNVIEPLKPNVSDKNKALSAKGFVVLLSIVCAFFSMSESSTLATLYLTSFSLITQMAPSMYLSLRKNNGITKYGAGIGMLVGVAIVIYVTFTKTTMAILFPSLPSVIQDLNIGIIALAANILVMFIISSLTKKTIVNNGNNENKHDVKLTS</sequence>
<feature type="transmembrane region" description="Helical" evidence="8">
    <location>
        <begin position="6"/>
        <end position="22"/>
    </location>
</feature>
<dbReference type="GO" id="GO:0022857">
    <property type="term" value="F:transmembrane transporter activity"/>
    <property type="evidence" value="ECO:0007669"/>
    <property type="project" value="InterPro"/>
</dbReference>
<keyword evidence="5 8" id="KW-1133">Transmembrane helix</keyword>
<dbReference type="STRING" id="1679170.AC625_13665"/>
<feature type="transmembrane region" description="Helical" evidence="8">
    <location>
        <begin position="119"/>
        <end position="139"/>
    </location>
</feature>
<dbReference type="EMBL" id="LFZW01000001">
    <property type="protein sequence ID" value="KMY50418.1"/>
    <property type="molecule type" value="Genomic_DNA"/>
</dbReference>
<dbReference type="RefSeq" id="WP_049681771.1">
    <property type="nucleotide sequence ID" value="NZ_LFZW01000001.1"/>
</dbReference>
<organism evidence="9 10">
    <name type="scientific">Peribacillus loiseleuriae</name>
    <dbReference type="NCBI Taxonomy" id="1679170"/>
    <lineage>
        <taxon>Bacteria</taxon>
        <taxon>Bacillati</taxon>
        <taxon>Bacillota</taxon>
        <taxon>Bacilli</taxon>
        <taxon>Bacillales</taxon>
        <taxon>Bacillaceae</taxon>
        <taxon>Peribacillus</taxon>
    </lineage>
</organism>
<evidence type="ECO:0000256" key="1">
    <source>
        <dbReference type="ARBA" id="ARBA00004141"/>
    </source>
</evidence>
<evidence type="ECO:0000256" key="4">
    <source>
        <dbReference type="ARBA" id="ARBA00022692"/>
    </source>
</evidence>
<dbReference type="Pfam" id="PF00474">
    <property type="entry name" value="SSF"/>
    <property type="match status" value="1"/>
</dbReference>
<feature type="transmembrane region" description="Helical" evidence="8">
    <location>
        <begin position="271"/>
        <end position="295"/>
    </location>
</feature>
<feature type="transmembrane region" description="Helical" evidence="8">
    <location>
        <begin position="417"/>
        <end position="435"/>
    </location>
</feature>
<feature type="transmembrane region" description="Helical" evidence="8">
    <location>
        <begin position="386"/>
        <end position="405"/>
    </location>
</feature>
<dbReference type="PANTHER" id="PTHR48086">
    <property type="entry name" value="SODIUM/PROLINE SYMPORTER-RELATED"/>
    <property type="match status" value="1"/>
</dbReference>
<comment type="similarity">
    <text evidence="2 7">Belongs to the sodium:solute symporter (SSF) (TC 2.A.21) family.</text>
</comment>
<feature type="transmembrane region" description="Helical" evidence="8">
    <location>
        <begin position="43"/>
        <end position="67"/>
    </location>
</feature>
<comment type="subcellular location">
    <subcellularLocation>
        <location evidence="1">Membrane</location>
        <topology evidence="1">Multi-pass membrane protein</topology>
    </subcellularLocation>
</comment>
<evidence type="ECO:0000256" key="5">
    <source>
        <dbReference type="ARBA" id="ARBA00022989"/>
    </source>
</evidence>
<keyword evidence="4 8" id="KW-0812">Transmembrane</keyword>
<dbReference type="CDD" id="cd10322">
    <property type="entry name" value="SLC5sbd"/>
    <property type="match status" value="1"/>
</dbReference>
<dbReference type="OrthoDB" id="9810181at2"/>
<comment type="caution">
    <text evidence="9">The sequence shown here is derived from an EMBL/GenBank/DDBJ whole genome shotgun (WGS) entry which is preliminary data.</text>
</comment>
<name>A0A0K9GUW0_9BACI</name>
<dbReference type="Proteomes" id="UP000037146">
    <property type="component" value="Unassembled WGS sequence"/>
</dbReference>
<proteinExistence type="inferred from homology"/>
<dbReference type="PATRIC" id="fig|1679170.3.peg.3121"/>
<keyword evidence="10" id="KW-1185">Reference proteome</keyword>
<feature type="transmembrane region" description="Helical" evidence="8">
    <location>
        <begin position="455"/>
        <end position="474"/>
    </location>
</feature>
<dbReference type="InterPro" id="IPR001734">
    <property type="entry name" value="Na/solute_symporter"/>
</dbReference>
<keyword evidence="3" id="KW-0813">Transport</keyword>
<dbReference type="InterPro" id="IPR050277">
    <property type="entry name" value="Sodium:Solute_Symporter"/>
</dbReference>
<evidence type="ECO:0000256" key="7">
    <source>
        <dbReference type="RuleBase" id="RU362091"/>
    </source>
</evidence>
<feature type="transmembrane region" description="Helical" evidence="8">
    <location>
        <begin position="361"/>
        <end position="380"/>
    </location>
</feature>
<gene>
    <name evidence="9" type="ORF">AC625_13665</name>
</gene>
<dbReference type="GO" id="GO:0005886">
    <property type="term" value="C:plasma membrane"/>
    <property type="evidence" value="ECO:0007669"/>
    <property type="project" value="TreeGrafter"/>
</dbReference>
<reference evidence="10" key="1">
    <citation type="submission" date="2015-07" db="EMBL/GenBank/DDBJ databases">
        <title>Genome sequencing project for genomic taxonomy and phylogenomics of Bacillus-like bacteria.</title>
        <authorList>
            <person name="Liu B."/>
            <person name="Wang J."/>
            <person name="Zhu Y."/>
            <person name="Liu G."/>
            <person name="Chen Q."/>
            <person name="Chen Z."/>
            <person name="Lan J."/>
            <person name="Che J."/>
            <person name="Ge C."/>
            <person name="Shi H."/>
            <person name="Pan Z."/>
            <person name="Liu X."/>
        </authorList>
    </citation>
    <scope>NUCLEOTIDE SEQUENCE [LARGE SCALE GENOMIC DNA]</scope>
    <source>
        <strain evidence="10">FJAT-27997</strain>
    </source>
</reference>